<reference evidence="1" key="1">
    <citation type="submission" date="2019-10" db="EMBL/GenBank/DDBJ databases">
        <title>Conservation and host-specific expression of non-tandemly repeated heterogenous ribosome RNA gene in arbuscular mycorrhizal fungi.</title>
        <authorList>
            <person name="Maeda T."/>
            <person name="Kobayashi Y."/>
            <person name="Nakagawa T."/>
            <person name="Ezawa T."/>
            <person name="Yamaguchi K."/>
            <person name="Bino T."/>
            <person name="Nishimoto Y."/>
            <person name="Shigenobu S."/>
            <person name="Kawaguchi M."/>
        </authorList>
    </citation>
    <scope>NUCLEOTIDE SEQUENCE</scope>
    <source>
        <strain evidence="1">HR1</strain>
    </source>
</reference>
<dbReference type="AlphaFoldDB" id="A0A8H3L8H3"/>
<dbReference type="Proteomes" id="UP000615446">
    <property type="component" value="Unassembled WGS sequence"/>
</dbReference>
<comment type="caution">
    <text evidence="1">The sequence shown here is derived from an EMBL/GenBank/DDBJ whole genome shotgun (WGS) entry which is preliminary data.</text>
</comment>
<accession>A0A8H3L8H3</accession>
<protein>
    <submittedName>
        <fullName evidence="1">Uncharacterized protein</fullName>
    </submittedName>
</protein>
<gene>
    <name evidence="1" type="ORF">RCL2_000978000</name>
</gene>
<name>A0A8H3L8H3_9GLOM</name>
<sequence>MNTTILLTFNFNSTLSTYDIKIASKRASERILDKYVNAYNPTAATLKKAKSRVAYFCLSLRCKIFTHLHIIYLINRVLLPQLEYLFQFSFFTSFQLEHLYSPIKKLFKQSFSLPISLQDNSIFNLLLPSINSLHTTQLIQSTTYTSFITKTNHKSPKISQKELYLPKNEWTTHWNSTTHYLLYGKSIQQENYRGSLSITYSEHWIHYILPQDISSKTPCFYHHINIPCNGCAKNTTFHCAYLLIKYYTTENINRIDSAQCPRCGKTEEDWDYIWICESNELTIREIIEEAIYDYELLLKEKERIEDVAIL</sequence>
<proteinExistence type="predicted"/>
<organism evidence="1 2">
    <name type="scientific">Rhizophagus clarus</name>
    <dbReference type="NCBI Taxonomy" id="94130"/>
    <lineage>
        <taxon>Eukaryota</taxon>
        <taxon>Fungi</taxon>
        <taxon>Fungi incertae sedis</taxon>
        <taxon>Mucoromycota</taxon>
        <taxon>Glomeromycotina</taxon>
        <taxon>Glomeromycetes</taxon>
        <taxon>Glomerales</taxon>
        <taxon>Glomeraceae</taxon>
        <taxon>Rhizophagus</taxon>
    </lineage>
</organism>
<evidence type="ECO:0000313" key="1">
    <source>
        <dbReference type="EMBL" id="GES82584.1"/>
    </source>
</evidence>
<dbReference type="EMBL" id="BLAL01000061">
    <property type="protein sequence ID" value="GES82584.1"/>
    <property type="molecule type" value="Genomic_DNA"/>
</dbReference>
<evidence type="ECO:0000313" key="2">
    <source>
        <dbReference type="Proteomes" id="UP000615446"/>
    </source>
</evidence>
<dbReference type="OrthoDB" id="2433830at2759"/>